<comment type="caution">
    <text evidence="2">The sequence shown here is derived from an EMBL/GenBank/DDBJ whole genome shotgun (WGS) entry which is preliminary data.</text>
</comment>
<evidence type="ECO:0000313" key="2">
    <source>
        <dbReference type="EMBL" id="KAH9314186.1"/>
    </source>
</evidence>
<feature type="non-terminal residue" evidence="2">
    <location>
        <position position="1599"/>
    </location>
</feature>
<feature type="region of interest" description="Disordered" evidence="1">
    <location>
        <begin position="895"/>
        <end position="926"/>
    </location>
</feature>
<feature type="region of interest" description="Disordered" evidence="1">
    <location>
        <begin position="357"/>
        <end position="430"/>
    </location>
</feature>
<evidence type="ECO:0000313" key="3">
    <source>
        <dbReference type="Proteomes" id="UP000824469"/>
    </source>
</evidence>
<protein>
    <submittedName>
        <fullName evidence="2">Uncharacterized protein</fullName>
    </submittedName>
</protein>
<organism evidence="2 3">
    <name type="scientific">Taxus chinensis</name>
    <name type="common">Chinese yew</name>
    <name type="synonym">Taxus wallichiana var. chinensis</name>
    <dbReference type="NCBI Taxonomy" id="29808"/>
    <lineage>
        <taxon>Eukaryota</taxon>
        <taxon>Viridiplantae</taxon>
        <taxon>Streptophyta</taxon>
        <taxon>Embryophyta</taxon>
        <taxon>Tracheophyta</taxon>
        <taxon>Spermatophyta</taxon>
        <taxon>Pinopsida</taxon>
        <taxon>Pinidae</taxon>
        <taxon>Conifers II</taxon>
        <taxon>Cupressales</taxon>
        <taxon>Taxaceae</taxon>
        <taxon>Taxus</taxon>
    </lineage>
</organism>
<reference evidence="2 3" key="1">
    <citation type="journal article" date="2021" name="Nat. Plants">
        <title>The Taxus genome provides insights into paclitaxel biosynthesis.</title>
        <authorList>
            <person name="Xiong X."/>
            <person name="Gou J."/>
            <person name="Liao Q."/>
            <person name="Li Y."/>
            <person name="Zhou Q."/>
            <person name="Bi G."/>
            <person name="Li C."/>
            <person name="Du R."/>
            <person name="Wang X."/>
            <person name="Sun T."/>
            <person name="Guo L."/>
            <person name="Liang H."/>
            <person name="Lu P."/>
            <person name="Wu Y."/>
            <person name="Zhang Z."/>
            <person name="Ro D.K."/>
            <person name="Shang Y."/>
            <person name="Huang S."/>
            <person name="Yan J."/>
        </authorList>
    </citation>
    <scope>NUCLEOTIDE SEQUENCE [LARGE SCALE GENOMIC DNA]</scope>
    <source>
        <strain evidence="2">Ta-2019</strain>
    </source>
</reference>
<proteinExistence type="predicted"/>
<feature type="region of interest" description="Disordered" evidence="1">
    <location>
        <begin position="1564"/>
        <end position="1599"/>
    </location>
</feature>
<feature type="compositionally biased region" description="Basic and acidic residues" evidence="1">
    <location>
        <begin position="151"/>
        <end position="174"/>
    </location>
</feature>
<dbReference type="Proteomes" id="UP000824469">
    <property type="component" value="Unassembled WGS sequence"/>
</dbReference>
<dbReference type="EMBL" id="JAHRHJ020000005">
    <property type="protein sequence ID" value="KAH9314186.1"/>
    <property type="molecule type" value="Genomic_DNA"/>
</dbReference>
<gene>
    <name evidence="2" type="ORF">KI387_022813</name>
</gene>
<evidence type="ECO:0000256" key="1">
    <source>
        <dbReference type="SAM" id="MobiDB-lite"/>
    </source>
</evidence>
<feature type="compositionally biased region" description="Basic and acidic residues" evidence="1">
    <location>
        <begin position="58"/>
        <end position="102"/>
    </location>
</feature>
<feature type="region of interest" description="Disordered" evidence="1">
    <location>
        <begin position="195"/>
        <end position="264"/>
    </location>
</feature>
<feature type="region of interest" description="Disordered" evidence="1">
    <location>
        <begin position="150"/>
        <end position="181"/>
    </location>
</feature>
<keyword evidence="3" id="KW-1185">Reference proteome</keyword>
<feature type="region of interest" description="Disordered" evidence="1">
    <location>
        <begin position="52"/>
        <end position="108"/>
    </location>
</feature>
<feature type="region of interest" description="Disordered" evidence="1">
    <location>
        <begin position="509"/>
        <end position="558"/>
    </location>
</feature>
<name>A0AA38G166_TAXCH</name>
<feature type="region of interest" description="Disordered" evidence="1">
    <location>
        <begin position="984"/>
        <end position="1004"/>
    </location>
</feature>
<feature type="compositionally biased region" description="Basic and acidic residues" evidence="1">
    <location>
        <begin position="413"/>
        <end position="423"/>
    </location>
</feature>
<sequence>MPMDFESQTSLASNGIPTIKSYVEETMDFNVAEGIDMLKNTNVSDIFDEGYPMETDENDSKPVEEFEHKKGVKDVEVKEISREEENKKSDSLNMLDDGRTFEDTANGGTTDIYLKNAVKEISREKEDEKLDSLTMLDDRTTDIYPVNALKEISRKEEDEKPDSLNVLEDGRDSEDIPNGGTVDIYFENALKEISREKEDQNSDSLNVLDDGRTFEDSPNGGTTGISFENALKETSREEEDEKSDSLNVLDDGRTFEDNCNSRTTDIYPVNSLKEISREEEDEKPDSLNVLEDERTFEDIPNGGTVDIYLENVLKEISREKEDENSVSLNVLDDGRTFEDIPDGGTTDISFGNASKEIFREKEDENSDSLNVLDDGRTFEDIPDGGTIDISFENASKEISREEDDGKSDSLNVPEDRRTFEDSHNSGTTDKYFENALKEISREEEDEKSDSLNVLDDARNFEDIPNSGTTDIYFENALKEIPREEEYETSHCLSVLDDARAFVDIPNIETTDIHFENVEDSEQFGQKREENEQEDSPYNEGDAKMSQIENRNDPHDSDSTAMLDLVRENSRREFINEDCFEDNHLHQSAKIEGRGQIGDVQAIEDTEWKGAGQVEDKEMGVPVQHYAPEPPAVVKHLEPEEAVHQNSMENTASETQNAIEENVFHSEPETKILPMQTDAPSLETKWNEWESTASETQNAIEEDVFHSEPETKILPMQTDAPSLETKWNEFEAEKIHLDTDSSLEFSSMPESESSFSLRRVEDSIQGPMGRRDPKQFCEDCDIGLEYFSSALANSLSGSTYSDDFNAESAENESYIMPKSDDIFSLLRNGNNVSTESTDDANFASRNEEFIDFVITAGGEAPIIDQALEMDIAEAMSEKDSEPDTANQDVHTAEEHGVDTMEAGDIDSNANTQPEECREQPLSLQENSDVTSAIGVDKGHETPNPEEENSPDCQAFTISAMEHDDQQSNAAEEEQMLVVLGRNGAQFPSESGAADDHANNGQELSPGENLICEQSLLELQQPNLPLRSLGEKDSWAESNKDEQQQQMESVELSFAIDESELSAPREGVETVELPFATDELSCKEDCDQVAESSFIEKTEDTSREATDMDAGNHMRQYIETVGSACIVDETEGMCKKGIETVESTSPVDEAESTPNECFKTAELSCAIDETEVGIGVEALSNEQQFDDMIAEVLVTENLPEAVREDQIQTRMGLQKGSEEMLKSTSLDKNNVDDHPTANLHRDSSPTVQAWTPIKGDSTKAMLSCAIDETEVDIGVEALSDEQQFDDMIAEVLVTENLPEAVREDQIQTRMGLQKGSEEMLKCTSLDKINVDDDPTANLHRDSSPTVQVLTPINGDSTKATLSSAIDETDIDIGVEALSDEQQFNGMIAEVSVTENLPEAVREDQIQTKVGLQKGVQEMLKCTSLDKNNVDDDPTANLHRDSSPAVQVWAQINGDSAKDAEPDTVDMTAEYPSDDDKCTVTKNEAPGIEVSQTPVQVSESLRMDNGLMENRLVSEQQGEVKLQIHANEVMAKTTSQIPPRSSFSEPVQVIPQEQLTIPTTEVHNISSLTSNSETSLKHRGQTCQDLQINEQNDRTLTVPREK</sequence>
<feature type="compositionally biased region" description="Polar residues" evidence="1">
    <location>
        <begin position="1578"/>
        <end position="1587"/>
    </location>
</feature>
<accession>A0AA38G166</accession>
<dbReference type="OMA" id="NEMKQDP"/>